<organism evidence="2 3">
    <name type="scientific">Absidia repens</name>
    <dbReference type="NCBI Taxonomy" id="90262"/>
    <lineage>
        <taxon>Eukaryota</taxon>
        <taxon>Fungi</taxon>
        <taxon>Fungi incertae sedis</taxon>
        <taxon>Mucoromycota</taxon>
        <taxon>Mucoromycotina</taxon>
        <taxon>Mucoromycetes</taxon>
        <taxon>Mucorales</taxon>
        <taxon>Cunninghamellaceae</taxon>
        <taxon>Absidia</taxon>
    </lineage>
</organism>
<dbReference type="OrthoDB" id="2357290at2759"/>
<comment type="caution">
    <text evidence="2">The sequence shown here is derived from an EMBL/GenBank/DDBJ whole genome shotgun (WGS) entry which is preliminary data.</text>
</comment>
<proteinExistence type="predicted"/>
<feature type="signal peptide" evidence="1">
    <location>
        <begin position="1"/>
        <end position="24"/>
    </location>
</feature>
<sequence>MALTHTYNMSILFLLLLLTLTCFGQDLIQIDSPTNGQTVTSKTRLDVSYTVIGAQTLSPAPVNATYPSSMTASFQWSQKGNNNDNPFSFSALGGLNTRHYAAGIQNKGYTASFNVPNCHFFSRYNPSNYDFHLVFTPLYSEESGSSELQEPISVALNVQVNNASFPKC</sequence>
<gene>
    <name evidence="2" type="ORF">BCR42DRAFT_422404</name>
</gene>
<reference evidence="2 3" key="1">
    <citation type="submission" date="2016-07" db="EMBL/GenBank/DDBJ databases">
        <title>Pervasive Adenine N6-methylation of Active Genes in Fungi.</title>
        <authorList>
            <consortium name="DOE Joint Genome Institute"/>
            <person name="Mondo S.J."/>
            <person name="Dannebaum R.O."/>
            <person name="Kuo R.C."/>
            <person name="Labutti K."/>
            <person name="Haridas S."/>
            <person name="Kuo A."/>
            <person name="Salamov A."/>
            <person name="Ahrendt S.R."/>
            <person name="Lipzen A."/>
            <person name="Sullivan W."/>
            <person name="Andreopoulos W.B."/>
            <person name="Clum A."/>
            <person name="Lindquist E."/>
            <person name="Daum C."/>
            <person name="Ramamoorthy G.K."/>
            <person name="Gryganskyi A."/>
            <person name="Culley D."/>
            <person name="Magnuson J.K."/>
            <person name="James T.Y."/>
            <person name="O'Malley M.A."/>
            <person name="Stajich J.E."/>
            <person name="Spatafora J.W."/>
            <person name="Visel A."/>
            <person name="Grigoriev I.V."/>
        </authorList>
    </citation>
    <scope>NUCLEOTIDE SEQUENCE [LARGE SCALE GENOMIC DNA]</scope>
    <source>
        <strain evidence="2 3">NRRL 1336</strain>
    </source>
</reference>
<keyword evidence="1" id="KW-0732">Signal</keyword>
<dbReference type="EMBL" id="MCGE01000024">
    <property type="protein sequence ID" value="ORZ10453.1"/>
    <property type="molecule type" value="Genomic_DNA"/>
</dbReference>
<feature type="chain" id="PRO_5010889538" evidence="1">
    <location>
        <begin position="25"/>
        <end position="168"/>
    </location>
</feature>
<evidence type="ECO:0000313" key="2">
    <source>
        <dbReference type="EMBL" id="ORZ10453.1"/>
    </source>
</evidence>
<evidence type="ECO:0000256" key="1">
    <source>
        <dbReference type="SAM" id="SignalP"/>
    </source>
</evidence>
<accession>A0A1X2I6J5</accession>
<dbReference type="Proteomes" id="UP000193560">
    <property type="component" value="Unassembled WGS sequence"/>
</dbReference>
<keyword evidence="3" id="KW-1185">Reference proteome</keyword>
<protein>
    <submittedName>
        <fullName evidence="2">Uncharacterized protein</fullName>
    </submittedName>
</protein>
<dbReference type="AlphaFoldDB" id="A0A1X2I6J5"/>
<evidence type="ECO:0000313" key="3">
    <source>
        <dbReference type="Proteomes" id="UP000193560"/>
    </source>
</evidence>
<name>A0A1X2I6J5_9FUNG</name>